<dbReference type="PANTHER" id="PTHR46702">
    <property type="entry name" value="DNA LIGASE (DUF1666)-RELATED"/>
    <property type="match status" value="1"/>
</dbReference>
<proteinExistence type="predicted"/>
<evidence type="ECO:0000313" key="3">
    <source>
        <dbReference type="Proteomes" id="UP001180020"/>
    </source>
</evidence>
<name>A0AAV9DAM4_ACOCL</name>
<dbReference type="EMBL" id="JAUJYO010000014">
    <property type="protein sequence ID" value="KAK1297941.1"/>
    <property type="molecule type" value="Genomic_DNA"/>
</dbReference>
<dbReference type="PANTHER" id="PTHR46702:SF2">
    <property type="entry name" value="DNA LIGASE (DUF1666)"/>
    <property type="match status" value="1"/>
</dbReference>
<accession>A0AAV9DAM4</accession>
<gene>
    <name evidence="2" type="ORF">QJS10_CPB14g00338</name>
</gene>
<dbReference type="InterPro" id="IPR012870">
    <property type="entry name" value="DUF1666"/>
</dbReference>
<evidence type="ECO:0008006" key="4">
    <source>
        <dbReference type="Google" id="ProtNLM"/>
    </source>
</evidence>
<reference evidence="2" key="2">
    <citation type="submission" date="2023-06" db="EMBL/GenBank/DDBJ databases">
        <authorList>
            <person name="Ma L."/>
            <person name="Liu K.-W."/>
            <person name="Li Z."/>
            <person name="Hsiao Y.-Y."/>
            <person name="Qi Y."/>
            <person name="Fu T."/>
            <person name="Tang G."/>
            <person name="Zhang D."/>
            <person name="Sun W.-H."/>
            <person name="Liu D.-K."/>
            <person name="Li Y."/>
            <person name="Chen G.-Z."/>
            <person name="Liu X.-D."/>
            <person name="Liao X.-Y."/>
            <person name="Jiang Y.-T."/>
            <person name="Yu X."/>
            <person name="Hao Y."/>
            <person name="Huang J."/>
            <person name="Zhao X.-W."/>
            <person name="Ke S."/>
            <person name="Chen Y.-Y."/>
            <person name="Wu W.-L."/>
            <person name="Hsu J.-L."/>
            <person name="Lin Y.-F."/>
            <person name="Huang M.-D."/>
            <person name="Li C.-Y."/>
            <person name="Huang L."/>
            <person name="Wang Z.-W."/>
            <person name="Zhao X."/>
            <person name="Zhong W.-Y."/>
            <person name="Peng D.-H."/>
            <person name="Ahmad S."/>
            <person name="Lan S."/>
            <person name="Zhang J.-S."/>
            <person name="Tsai W.-C."/>
            <person name="Van De Peer Y."/>
            <person name="Liu Z.-J."/>
        </authorList>
    </citation>
    <scope>NUCLEOTIDE SEQUENCE</scope>
    <source>
        <strain evidence="2">CP</strain>
        <tissue evidence="2">Leaves</tissue>
    </source>
</reference>
<protein>
    <recommendedName>
        <fullName evidence="4">Ribosomal protein L34Ae</fullName>
    </recommendedName>
</protein>
<feature type="transmembrane region" description="Helical" evidence="1">
    <location>
        <begin position="30"/>
        <end position="52"/>
    </location>
</feature>
<organism evidence="2 3">
    <name type="scientific">Acorus calamus</name>
    <name type="common">Sweet flag</name>
    <dbReference type="NCBI Taxonomy" id="4465"/>
    <lineage>
        <taxon>Eukaryota</taxon>
        <taxon>Viridiplantae</taxon>
        <taxon>Streptophyta</taxon>
        <taxon>Embryophyta</taxon>
        <taxon>Tracheophyta</taxon>
        <taxon>Spermatophyta</taxon>
        <taxon>Magnoliopsida</taxon>
        <taxon>Liliopsida</taxon>
        <taxon>Acoraceae</taxon>
        <taxon>Acorus</taxon>
    </lineage>
</organism>
<keyword evidence="1" id="KW-0812">Transmembrane</keyword>
<reference evidence="2" key="1">
    <citation type="journal article" date="2023" name="Nat. Commun.">
        <title>Diploid and tetraploid genomes of Acorus and the evolution of monocots.</title>
        <authorList>
            <person name="Ma L."/>
            <person name="Liu K.W."/>
            <person name="Li Z."/>
            <person name="Hsiao Y.Y."/>
            <person name="Qi Y."/>
            <person name="Fu T."/>
            <person name="Tang G.D."/>
            <person name="Zhang D."/>
            <person name="Sun W.H."/>
            <person name="Liu D.K."/>
            <person name="Li Y."/>
            <person name="Chen G.Z."/>
            <person name="Liu X.D."/>
            <person name="Liao X.Y."/>
            <person name="Jiang Y.T."/>
            <person name="Yu X."/>
            <person name="Hao Y."/>
            <person name="Huang J."/>
            <person name="Zhao X.W."/>
            <person name="Ke S."/>
            <person name="Chen Y.Y."/>
            <person name="Wu W.L."/>
            <person name="Hsu J.L."/>
            <person name="Lin Y.F."/>
            <person name="Huang M.D."/>
            <person name="Li C.Y."/>
            <person name="Huang L."/>
            <person name="Wang Z.W."/>
            <person name="Zhao X."/>
            <person name="Zhong W.Y."/>
            <person name="Peng D.H."/>
            <person name="Ahmad S."/>
            <person name="Lan S."/>
            <person name="Zhang J.S."/>
            <person name="Tsai W.C."/>
            <person name="Van de Peer Y."/>
            <person name="Liu Z.J."/>
        </authorList>
    </citation>
    <scope>NUCLEOTIDE SEQUENCE</scope>
    <source>
        <strain evidence="2">CP</strain>
    </source>
</reference>
<evidence type="ECO:0000256" key="1">
    <source>
        <dbReference type="SAM" id="Phobius"/>
    </source>
</evidence>
<dbReference type="Proteomes" id="UP001180020">
    <property type="component" value="Unassembled WGS sequence"/>
</dbReference>
<keyword evidence="1" id="KW-1133">Transmembrane helix</keyword>
<sequence length="566" mass="66040">MNKAPLALLEVFIHGNHTASTLLQGEGLMFYIHASTFFLLLYISSILLINLLRSLYIRSSSPTLLNDDIDVLVEDHIEEVDYELFKDKQEEDLLVEDVVLGEEALLFSSNCVPLLAHEGEEDSSNVSEYASPESSPMEVDVPETMLESSSVAKHIDFKEEPLDRSPTISRPNLSHVIDKESEEIIFSKDEKSFFIINPSQKENKKSLECQEVIEQDETFTDSFTVGSTSKSSCEWRSSIRDSETEDPFSSSRRSSSLWETYTMFRKYDEEMMFFDRVSAQKLSETESFRSIQYKPRSMSERIVYKLSSKNKRIREQVRTPYQELEAAYVAQVCLTWEALNWNYKNFQKTRAATIHGSEDDFGCPAQIAQQFQQFQVLLQRFIENESYERGRRPDIYAQARISAPNLLQVPEFRDWEGDDTNKENMDARVTSFEFHMIIKDAIQTFMNFLKADKDRHCRIFRLFMKKGQSSVDPKHLYLIKKANEKKKLKLKDLQQRRMYLGKRKLKEEEEMEIQMGLIDLKVVSRVLRMANISEEQLLWCEEKMDKVRVLQGKIQRDSTPLFCPVH</sequence>
<dbReference type="AlphaFoldDB" id="A0AAV9DAM4"/>
<evidence type="ECO:0000313" key="2">
    <source>
        <dbReference type="EMBL" id="KAK1297941.1"/>
    </source>
</evidence>
<comment type="caution">
    <text evidence="2">The sequence shown here is derived from an EMBL/GenBank/DDBJ whole genome shotgun (WGS) entry which is preliminary data.</text>
</comment>
<keyword evidence="1" id="KW-0472">Membrane</keyword>
<keyword evidence="3" id="KW-1185">Reference proteome</keyword>
<dbReference type="Pfam" id="PF07891">
    <property type="entry name" value="DUF1666"/>
    <property type="match status" value="1"/>
</dbReference>